<proteinExistence type="predicted"/>
<dbReference type="Proteomes" id="UP001276564">
    <property type="component" value="Unassembled WGS sequence"/>
</dbReference>
<gene>
    <name evidence="1" type="ORF">RFM23_16145</name>
</gene>
<dbReference type="RefSeq" id="WP_320320802.1">
    <property type="nucleotide sequence ID" value="NZ_JAVIIP010000007.1"/>
</dbReference>
<evidence type="ECO:0000313" key="2">
    <source>
        <dbReference type="Proteomes" id="UP001276564"/>
    </source>
</evidence>
<name>A0ABU5APJ7_9HYPH</name>
<sequence length="68" mass="7808">MSDSPPISVRNVAKRLGGFVVLVDWLGRIWRGRRSERRQNGPRLSLPRLPYLAQTGPRLIFKENVPVQ</sequence>
<organism evidence="1 2">
    <name type="scientific">Mesorhizobium abyssinicae</name>
    <dbReference type="NCBI Taxonomy" id="1209958"/>
    <lineage>
        <taxon>Bacteria</taxon>
        <taxon>Pseudomonadati</taxon>
        <taxon>Pseudomonadota</taxon>
        <taxon>Alphaproteobacteria</taxon>
        <taxon>Hyphomicrobiales</taxon>
        <taxon>Phyllobacteriaceae</taxon>
        <taxon>Mesorhizobium</taxon>
    </lineage>
</organism>
<dbReference type="EMBL" id="JAVIIP010000007">
    <property type="protein sequence ID" value="MDX8539149.1"/>
    <property type="molecule type" value="Genomic_DNA"/>
</dbReference>
<reference evidence="1 2" key="1">
    <citation type="submission" date="2023-08" db="EMBL/GenBank/DDBJ databases">
        <title>Implementing the SeqCode for naming new Mesorhizobium species isolated from Vachellia karroo root nodules.</title>
        <authorList>
            <person name="Van Lill M."/>
        </authorList>
    </citation>
    <scope>NUCLEOTIDE SEQUENCE [LARGE SCALE GENOMIC DNA]</scope>
    <source>
        <strain evidence="1 2">VK4B</strain>
    </source>
</reference>
<comment type="caution">
    <text evidence="1">The sequence shown here is derived from an EMBL/GenBank/DDBJ whole genome shotgun (WGS) entry which is preliminary data.</text>
</comment>
<accession>A0ABU5APJ7</accession>
<evidence type="ECO:0000313" key="1">
    <source>
        <dbReference type="EMBL" id="MDX8539149.1"/>
    </source>
</evidence>
<keyword evidence="2" id="KW-1185">Reference proteome</keyword>
<protein>
    <submittedName>
        <fullName evidence="1">Uncharacterized protein</fullName>
    </submittedName>
</protein>